<dbReference type="EMBL" id="RJJX01000001">
    <property type="protein sequence ID" value="RUT80170.1"/>
    <property type="molecule type" value="Genomic_DNA"/>
</dbReference>
<organism evidence="1 2">
    <name type="scientific">Ancylomarina longa</name>
    <dbReference type="NCBI Taxonomy" id="2487017"/>
    <lineage>
        <taxon>Bacteria</taxon>
        <taxon>Pseudomonadati</taxon>
        <taxon>Bacteroidota</taxon>
        <taxon>Bacteroidia</taxon>
        <taxon>Marinilabiliales</taxon>
        <taxon>Marinifilaceae</taxon>
        <taxon>Ancylomarina</taxon>
    </lineage>
</organism>
<accession>A0A434B004</accession>
<sequence length="142" mass="16519">MYQKDFILRMLEMIADLVAAILGLIKNGHTGQASQILENAYRDFLKEDASFFREIPIEKLTTKLLQEHNYQNAHLEILSELFFAEGELQFARGNQKSSLIYYKKTLLLIEFVEKESHTYSFRKQDKIISLQEKISALTRSLG</sequence>
<proteinExistence type="predicted"/>
<reference evidence="1 2" key="1">
    <citation type="submission" date="2018-11" db="EMBL/GenBank/DDBJ databases">
        <title>Parancylomarina longa gen. nov., sp. nov., isolated from sediments of southern Okinawa.</title>
        <authorList>
            <person name="Fu T."/>
        </authorList>
    </citation>
    <scope>NUCLEOTIDE SEQUENCE [LARGE SCALE GENOMIC DNA]</scope>
    <source>
        <strain evidence="1 2">T3-2 S1-C</strain>
    </source>
</reference>
<dbReference type="Proteomes" id="UP000282985">
    <property type="component" value="Unassembled WGS sequence"/>
</dbReference>
<dbReference type="OrthoDB" id="1121032at2"/>
<name>A0A434B004_9BACT</name>
<gene>
    <name evidence="1" type="ORF">DLK05_02125</name>
</gene>
<evidence type="ECO:0000313" key="1">
    <source>
        <dbReference type="EMBL" id="RUT80170.1"/>
    </source>
</evidence>
<dbReference type="AlphaFoldDB" id="A0A434B004"/>
<evidence type="ECO:0008006" key="3">
    <source>
        <dbReference type="Google" id="ProtNLM"/>
    </source>
</evidence>
<comment type="caution">
    <text evidence="1">The sequence shown here is derived from an EMBL/GenBank/DDBJ whole genome shotgun (WGS) entry which is preliminary data.</text>
</comment>
<dbReference type="RefSeq" id="WP_127342314.1">
    <property type="nucleotide sequence ID" value="NZ_RJJX01000001.1"/>
</dbReference>
<keyword evidence="2" id="KW-1185">Reference proteome</keyword>
<protein>
    <recommendedName>
        <fullName evidence="3">Tetratricopeptide repeat protein</fullName>
    </recommendedName>
</protein>
<evidence type="ECO:0000313" key="2">
    <source>
        <dbReference type="Proteomes" id="UP000282985"/>
    </source>
</evidence>